<dbReference type="Pfam" id="PF21320">
    <property type="entry name" value="WHD_Rv2258c"/>
    <property type="match status" value="1"/>
</dbReference>
<dbReference type="InterPro" id="IPR048711">
    <property type="entry name" value="WHD_Rv2258c"/>
</dbReference>
<dbReference type="SUPFAM" id="SSF46785">
    <property type="entry name" value="Winged helix' DNA-binding domain"/>
    <property type="match status" value="1"/>
</dbReference>
<evidence type="ECO:0000313" key="3">
    <source>
        <dbReference type="Proteomes" id="UP001431019"/>
    </source>
</evidence>
<evidence type="ECO:0000313" key="2">
    <source>
        <dbReference type="EMBL" id="MCC8393837.1"/>
    </source>
</evidence>
<dbReference type="RefSeq" id="WP_230510132.1">
    <property type="nucleotide sequence ID" value="NZ_JAJITD010000006.1"/>
</dbReference>
<proteinExistence type="predicted"/>
<name>A0ABS8JVA8_9BURK</name>
<gene>
    <name evidence="2" type="ORF">LJ656_14665</name>
</gene>
<evidence type="ECO:0000259" key="1">
    <source>
        <dbReference type="Pfam" id="PF21320"/>
    </source>
</evidence>
<comment type="caution">
    <text evidence="2">The sequence shown here is derived from an EMBL/GenBank/DDBJ whole genome shotgun (WGS) entry which is preliminary data.</text>
</comment>
<organism evidence="2 3">
    <name type="scientific">Paraburkholderia sejongensis</name>
    <dbReference type="NCBI Taxonomy" id="2886946"/>
    <lineage>
        <taxon>Bacteria</taxon>
        <taxon>Pseudomonadati</taxon>
        <taxon>Pseudomonadota</taxon>
        <taxon>Betaproteobacteria</taxon>
        <taxon>Burkholderiales</taxon>
        <taxon>Burkholderiaceae</taxon>
        <taxon>Paraburkholderia</taxon>
    </lineage>
</organism>
<dbReference type="Proteomes" id="UP001431019">
    <property type="component" value="Unassembled WGS sequence"/>
</dbReference>
<keyword evidence="3" id="KW-1185">Reference proteome</keyword>
<protein>
    <recommendedName>
        <fullName evidence="1">S-adenosylmethionine-dependent methyltransferase Rv2258c-like winged HTH domain-containing protein</fullName>
    </recommendedName>
</protein>
<reference evidence="2 3" key="1">
    <citation type="submission" date="2021-11" db="EMBL/GenBank/DDBJ databases">
        <authorList>
            <person name="Oh E.-T."/>
            <person name="Kim S.-B."/>
        </authorList>
    </citation>
    <scope>NUCLEOTIDE SEQUENCE [LARGE SCALE GENOMIC DNA]</scope>
    <source>
        <strain evidence="2 3">MMS20-SJTR3</strain>
    </source>
</reference>
<dbReference type="EMBL" id="JAJITD010000006">
    <property type="protein sequence ID" value="MCC8393837.1"/>
    <property type="molecule type" value="Genomic_DNA"/>
</dbReference>
<dbReference type="InterPro" id="IPR036390">
    <property type="entry name" value="WH_DNA-bd_sf"/>
</dbReference>
<accession>A0ABS8JVA8</accession>
<feature type="domain" description="S-adenosylmethionine-dependent methyltransferase Rv2258c-like winged HTH" evidence="1">
    <location>
        <begin position="35"/>
        <end position="91"/>
    </location>
</feature>
<sequence length="118" mass="13136">MTHYQGKIFGYIGALVHRCEASRLATTSAEVDAFRLYEALANTPLSAQQLAKRTGTDRIAVLEWLGGQVSRRYVQYDAARQQYWVSEPQALAIRCELDCRLVSVAVLGSSIRTGPFAR</sequence>